<organism evidence="3 4">
    <name type="scientific">Phytophthora oleae</name>
    <dbReference type="NCBI Taxonomy" id="2107226"/>
    <lineage>
        <taxon>Eukaryota</taxon>
        <taxon>Sar</taxon>
        <taxon>Stramenopiles</taxon>
        <taxon>Oomycota</taxon>
        <taxon>Peronosporomycetes</taxon>
        <taxon>Peronosporales</taxon>
        <taxon>Peronosporaceae</taxon>
        <taxon>Phytophthora</taxon>
    </lineage>
</organism>
<dbReference type="InterPro" id="IPR035200">
    <property type="entry name" value="Cdc24_OB2"/>
</dbReference>
<dbReference type="Pfam" id="PF17246">
    <property type="entry name" value="CDC24_OB1"/>
    <property type="match status" value="1"/>
</dbReference>
<sequence>MELLDAIEELEQPAHPSHSSPLLHDYDCVECQVMFVQQKLRDVWQRKRGSGAEIPRIPFYWVFSKLLRLIEEYPDGLTEAVVVTEMVKLLQQKETEQDVGAPSKKRKIRDEEDMGDLLAEGEQEALQAKVTGHGNHRLTIEMENVKDVMAHMYLHQRFRSCVDFLHQNLQYEPSAATFPFQTGREVAFTNAKLLERKEVDMGSMNGDNNCVKFTLLPTGFLTAKLDEKRPLDRRLLADSITLSRVDRLVGGPQDPSVIQQLMLKAKVLDIGAIRPCQTPLYVHRQVILLGEADETIPRIPPGATPNTQRVTQGLHLMVLWDDQVALSRLFRVGDTLSIFHPFVHVCDQHDTEILHILNEYSSQQRLVYYFEYGSATVLFCQPCRVATTKSPTKNRAVSQGPSEVERPLSRLEDIKPGWHNFSLYAHVRSIKVSHGIPLLAAFFYAYYDPKTNQSGAMNAKMHQPPPPLDRTIVSKYYLVVMLQVYLPSSKRLMTIEITGENALVALRLVPGQSVFLDGLVVIDMKSKPVRRFRERTLMPSASAPASTPAEFAFPTKMYSGSSDSGVVVLCSDWASIFGKQSLFSTNSKLTVVNTTPGLMNTVLDRSKALGTASTHALKMVEMTVSAAGWLIPSGNGYTIDSTCEKGHSTTCAHKFCFRPLEIVPREQRTATPPKWKCSFCQEVFFGMGDTVQTYRDLAVTLETGRSQTSPVIVLCQGDTVESLLGLPAEDYVQLSLAEKRRTLDRVTGSAFRLMLSRCEALQVSMVMTPSASSPRSFDTCASIEFRMDMAQPVDTFAAAHHLLTALQQRL</sequence>
<dbReference type="AlphaFoldDB" id="A0ABD3FUB3"/>
<evidence type="ECO:0000313" key="4">
    <source>
        <dbReference type="Proteomes" id="UP001632037"/>
    </source>
</evidence>
<feature type="domain" description="Cell division control protein 24 OB" evidence="1">
    <location>
        <begin position="143"/>
        <end position="292"/>
    </location>
</feature>
<accession>A0ABD3FUB3</accession>
<evidence type="ECO:0008006" key="5">
    <source>
        <dbReference type="Google" id="ProtNLM"/>
    </source>
</evidence>
<comment type="caution">
    <text evidence="3">The sequence shown here is derived from an EMBL/GenBank/DDBJ whole genome shotgun (WGS) entry which is preliminary data.</text>
</comment>
<evidence type="ECO:0000259" key="2">
    <source>
        <dbReference type="Pfam" id="PF17246"/>
    </source>
</evidence>
<gene>
    <name evidence="3" type="ORF">V7S43_004807</name>
</gene>
<dbReference type="EMBL" id="JBIMZQ010000007">
    <property type="protein sequence ID" value="KAL3670488.1"/>
    <property type="molecule type" value="Genomic_DNA"/>
</dbReference>
<feature type="domain" description="Cell division control protein 24 OB" evidence="2">
    <location>
        <begin position="45"/>
        <end position="107"/>
    </location>
</feature>
<proteinExistence type="predicted"/>
<keyword evidence="4" id="KW-1185">Reference proteome</keyword>
<evidence type="ECO:0000259" key="1">
    <source>
        <dbReference type="Pfam" id="PF17245"/>
    </source>
</evidence>
<evidence type="ECO:0000313" key="3">
    <source>
        <dbReference type="EMBL" id="KAL3670488.1"/>
    </source>
</evidence>
<dbReference type="PANTHER" id="PTHR36033">
    <property type="entry name" value="NUCLEIC ACID-BINDING PROTEINS SUPERFAMILY"/>
    <property type="match status" value="1"/>
</dbReference>
<dbReference type="Pfam" id="PF17245">
    <property type="entry name" value="CDC24_OB2"/>
    <property type="match status" value="1"/>
</dbReference>
<name>A0ABD3FUB3_9STRA</name>
<protein>
    <recommendedName>
        <fullName evidence="5">SP-RING-type domain-containing protein</fullName>
    </recommendedName>
</protein>
<dbReference type="Proteomes" id="UP001632037">
    <property type="component" value="Unassembled WGS sequence"/>
</dbReference>
<dbReference type="PANTHER" id="PTHR36033:SF1">
    <property type="entry name" value="NUCLEIC ACID-BINDING PROTEINS SUPERFAMILY"/>
    <property type="match status" value="1"/>
</dbReference>
<reference evidence="3 4" key="1">
    <citation type="submission" date="2024-09" db="EMBL/GenBank/DDBJ databases">
        <title>Genome sequencing and assembly of Phytophthora oleae, isolate VK10A, causative agent of rot of olive drupes.</title>
        <authorList>
            <person name="Conti Taguali S."/>
            <person name="Riolo M."/>
            <person name="La Spada F."/>
            <person name="Cacciola S.O."/>
            <person name="Dionisio G."/>
        </authorList>
    </citation>
    <scope>NUCLEOTIDE SEQUENCE [LARGE SCALE GENOMIC DNA]</scope>
    <source>
        <strain evidence="3 4">VK10A</strain>
    </source>
</reference>
<dbReference type="InterPro" id="IPR035201">
    <property type="entry name" value="Cdc24_OB1"/>
</dbReference>